<evidence type="ECO:0000259" key="1">
    <source>
        <dbReference type="PROSITE" id="PS50943"/>
    </source>
</evidence>
<sequence>MLNDILHNARTSQRLSIAELTDALNKRYTITFSKSAIQRYEKGADIPPSRLFVLADYFGWSLDSLAKGYVDSSRRK</sequence>
<dbReference type="PROSITE" id="PS50943">
    <property type="entry name" value="HTH_CROC1"/>
    <property type="match status" value="1"/>
</dbReference>
<feature type="domain" description="HTH cro/C1-type" evidence="1">
    <location>
        <begin position="6"/>
        <end position="65"/>
    </location>
</feature>
<dbReference type="GO" id="GO:0003677">
    <property type="term" value="F:DNA binding"/>
    <property type="evidence" value="ECO:0007669"/>
    <property type="project" value="InterPro"/>
</dbReference>
<dbReference type="InterPro" id="IPR001387">
    <property type="entry name" value="Cro/C1-type_HTH"/>
</dbReference>
<dbReference type="AlphaFoldDB" id="A0A0R1RJ60"/>
<dbReference type="EMBL" id="AZFF01000009">
    <property type="protein sequence ID" value="KRL54309.1"/>
    <property type="molecule type" value="Genomic_DNA"/>
</dbReference>
<dbReference type="Gene3D" id="1.10.260.40">
    <property type="entry name" value="lambda repressor-like DNA-binding domains"/>
    <property type="match status" value="1"/>
</dbReference>
<comment type="caution">
    <text evidence="2">The sequence shown here is derived from an EMBL/GenBank/DDBJ whole genome shotgun (WGS) entry which is preliminary data.</text>
</comment>
<dbReference type="SUPFAM" id="SSF47413">
    <property type="entry name" value="lambda repressor-like DNA-binding domains"/>
    <property type="match status" value="1"/>
</dbReference>
<dbReference type="Proteomes" id="UP000051999">
    <property type="component" value="Unassembled WGS sequence"/>
</dbReference>
<name>A0A0R1RJ60_9LACO</name>
<dbReference type="OrthoDB" id="2297073at2"/>
<organism evidence="2 3">
    <name type="scientific">Furfurilactobacillus rossiae DSM 15814</name>
    <dbReference type="NCBI Taxonomy" id="1114972"/>
    <lineage>
        <taxon>Bacteria</taxon>
        <taxon>Bacillati</taxon>
        <taxon>Bacillota</taxon>
        <taxon>Bacilli</taxon>
        <taxon>Lactobacillales</taxon>
        <taxon>Lactobacillaceae</taxon>
        <taxon>Furfurilactobacillus</taxon>
    </lineage>
</organism>
<dbReference type="RefSeq" id="WP_017260839.1">
    <property type="nucleotide sequence ID" value="NZ_AUAW01000009.1"/>
</dbReference>
<dbReference type="PATRIC" id="fig|1114972.6.peg.2712"/>
<evidence type="ECO:0000313" key="3">
    <source>
        <dbReference type="Proteomes" id="UP000051999"/>
    </source>
</evidence>
<evidence type="ECO:0000313" key="2">
    <source>
        <dbReference type="EMBL" id="KRL54309.1"/>
    </source>
</evidence>
<protein>
    <recommendedName>
        <fullName evidence="1">HTH cro/C1-type domain-containing protein</fullName>
    </recommendedName>
</protein>
<proteinExistence type="predicted"/>
<reference evidence="2 3" key="1">
    <citation type="journal article" date="2015" name="Genome Announc.">
        <title>Expanding the biotechnology potential of lactobacilli through comparative genomics of 213 strains and associated genera.</title>
        <authorList>
            <person name="Sun Z."/>
            <person name="Harris H.M."/>
            <person name="McCann A."/>
            <person name="Guo C."/>
            <person name="Argimon S."/>
            <person name="Zhang W."/>
            <person name="Yang X."/>
            <person name="Jeffery I.B."/>
            <person name="Cooney J.C."/>
            <person name="Kagawa T.F."/>
            <person name="Liu W."/>
            <person name="Song Y."/>
            <person name="Salvetti E."/>
            <person name="Wrobel A."/>
            <person name="Rasinkangas P."/>
            <person name="Parkhill J."/>
            <person name="Rea M.C."/>
            <person name="O'Sullivan O."/>
            <person name="Ritari J."/>
            <person name="Douillard F.P."/>
            <person name="Paul Ross R."/>
            <person name="Yang R."/>
            <person name="Briner A.E."/>
            <person name="Felis G.E."/>
            <person name="de Vos W.M."/>
            <person name="Barrangou R."/>
            <person name="Klaenhammer T.R."/>
            <person name="Caufield P.W."/>
            <person name="Cui Y."/>
            <person name="Zhang H."/>
            <person name="O'Toole P.W."/>
        </authorList>
    </citation>
    <scope>NUCLEOTIDE SEQUENCE [LARGE SCALE GENOMIC DNA]</scope>
    <source>
        <strain evidence="2 3">DSM 15814</strain>
    </source>
</reference>
<keyword evidence="3" id="KW-1185">Reference proteome</keyword>
<gene>
    <name evidence="2" type="ORF">FD35_GL002646</name>
</gene>
<accession>A0A0R1RJ60</accession>
<dbReference type="InterPro" id="IPR010982">
    <property type="entry name" value="Lambda_DNA-bd_dom_sf"/>
</dbReference>
<dbReference type="STRING" id="1114972.FD35_GL002646"/>